<accession>A0A915DRG8</accession>
<dbReference type="PROSITE" id="PS51715">
    <property type="entry name" value="G_GB1_RHD3"/>
    <property type="match status" value="1"/>
</dbReference>
<evidence type="ECO:0000259" key="6">
    <source>
        <dbReference type="PROSITE" id="PS51715"/>
    </source>
</evidence>
<keyword evidence="1" id="KW-0547">Nucleotide-binding</keyword>
<evidence type="ECO:0000313" key="7">
    <source>
        <dbReference type="Proteomes" id="UP000887574"/>
    </source>
</evidence>
<keyword evidence="5" id="KW-0812">Transmembrane</keyword>
<dbReference type="PANTHER" id="PTHR10751">
    <property type="entry name" value="GUANYLATE BINDING PROTEIN"/>
    <property type="match status" value="1"/>
</dbReference>
<comment type="similarity">
    <text evidence="4">Belongs to the TRAFAC class dynamin-like GTPase superfamily. GB1/RHD3 GTPase family.</text>
</comment>
<dbReference type="GO" id="GO:0005525">
    <property type="term" value="F:GTP binding"/>
    <property type="evidence" value="ECO:0007669"/>
    <property type="project" value="UniProtKB-KW"/>
</dbReference>
<dbReference type="InterPro" id="IPR015894">
    <property type="entry name" value="Guanylate-bd_N"/>
</dbReference>
<reference evidence="8" key="1">
    <citation type="submission" date="2022-11" db="UniProtKB">
        <authorList>
            <consortium name="WormBaseParasite"/>
        </authorList>
    </citation>
    <scope>IDENTIFICATION</scope>
</reference>
<evidence type="ECO:0000256" key="4">
    <source>
        <dbReference type="PROSITE-ProRule" id="PRU01052"/>
    </source>
</evidence>
<keyword evidence="7" id="KW-1185">Reference proteome</keyword>
<keyword evidence="5" id="KW-1133">Transmembrane helix</keyword>
<dbReference type="CDD" id="cd01851">
    <property type="entry name" value="GBP"/>
    <property type="match status" value="1"/>
</dbReference>
<dbReference type="Pfam" id="PF02263">
    <property type="entry name" value="GBP"/>
    <property type="match status" value="1"/>
</dbReference>
<dbReference type="WBParaSite" id="jg22142">
    <property type="protein sequence ID" value="jg22142"/>
    <property type="gene ID" value="jg22142"/>
</dbReference>
<dbReference type="Gene3D" id="3.40.50.300">
    <property type="entry name" value="P-loop containing nucleotide triphosphate hydrolases"/>
    <property type="match status" value="1"/>
</dbReference>
<dbReference type="SUPFAM" id="SSF52540">
    <property type="entry name" value="P-loop containing nucleoside triphosphate hydrolases"/>
    <property type="match status" value="1"/>
</dbReference>
<keyword evidence="5" id="KW-0472">Membrane</keyword>
<dbReference type="InterPro" id="IPR027417">
    <property type="entry name" value="P-loop_NTPase"/>
</dbReference>
<protein>
    <submittedName>
        <fullName evidence="8">GB1/RHD3-type G domain-containing protein</fullName>
    </submittedName>
</protein>
<sequence>MAICFFRRQYLSNAGNLLSSGGNSKRTFNLNSYCTEQRSVKASVLRSNEYQVNAPWRRKCLIPIASFHNRASVQNGEPVCIFQTDEDGNPVQLNKDLLEKILLDDMVADKMVVIISIAGAYRKGKSFLLNFFLRYLRCKYSMDKETPSDWLAISDVVDGFSWRGGSERDTTGILIWSQPFIVKDKKGDDVVVLLMDTQGAFDSATTIKECTTIFALSTLLSSVQIFNLSQNLQENDLQYLQTFTTYAKFAQEKEMQESRFRINYLESGSDYKPMQSLWFMIRDWAYPYEYKYGFQGGQQLLEKRLETCDSQHAELRQLREDLKESFQNIGCFLMPYCGEKVASSEHFRGHVSDIKPEFVTNVRLFAEELLNPRNLVVKSINGQPLTCRMLFKYFQEYLVIFRDGKLPPPLSVYQANAMLSNLSAVEHAKTYYLLKMEAFNKEDAPFMEAEKLEEYHEKYRQKALETFQTMPRLGSKQLHQQYLELLEVFMDNQHKHFQEVNNEKKPPASNLTSLAVSSGLWSIVAFVHFPPAAIVAGAIALYPTFKAAQSIANGSMQKEVEGKVKQGWKWLKKKV</sequence>
<evidence type="ECO:0000313" key="8">
    <source>
        <dbReference type="WBParaSite" id="jg22142"/>
    </source>
</evidence>
<keyword evidence="3" id="KW-0342">GTP-binding</keyword>
<evidence type="ECO:0000256" key="2">
    <source>
        <dbReference type="ARBA" id="ARBA00022801"/>
    </source>
</evidence>
<dbReference type="Proteomes" id="UP000887574">
    <property type="component" value="Unplaced"/>
</dbReference>
<dbReference type="GO" id="GO:0003924">
    <property type="term" value="F:GTPase activity"/>
    <property type="evidence" value="ECO:0007669"/>
    <property type="project" value="InterPro"/>
</dbReference>
<name>A0A915DRG8_9BILA</name>
<dbReference type="Gene3D" id="1.20.58.420">
    <property type="entry name" value="AHSP"/>
    <property type="match status" value="1"/>
</dbReference>
<feature type="transmembrane region" description="Helical" evidence="5">
    <location>
        <begin position="519"/>
        <end position="542"/>
    </location>
</feature>
<evidence type="ECO:0000256" key="3">
    <source>
        <dbReference type="ARBA" id="ARBA00023134"/>
    </source>
</evidence>
<dbReference type="InterPro" id="IPR030386">
    <property type="entry name" value="G_GB1_RHD3_dom"/>
</dbReference>
<dbReference type="SUPFAM" id="SSF48340">
    <property type="entry name" value="Interferon-induced guanylate-binding protein 1 (GBP1), C-terminal domain"/>
    <property type="match status" value="1"/>
</dbReference>
<keyword evidence="2" id="KW-0378">Hydrolase</keyword>
<evidence type="ECO:0000256" key="5">
    <source>
        <dbReference type="SAM" id="Phobius"/>
    </source>
</evidence>
<dbReference type="AlphaFoldDB" id="A0A915DRG8"/>
<proteinExistence type="inferred from homology"/>
<feature type="domain" description="GB1/RHD3-type G" evidence="6">
    <location>
        <begin position="109"/>
        <end position="374"/>
    </location>
</feature>
<dbReference type="InterPro" id="IPR036543">
    <property type="entry name" value="Guanylate-bd_C_sf"/>
</dbReference>
<organism evidence="7 8">
    <name type="scientific">Ditylenchus dipsaci</name>
    <dbReference type="NCBI Taxonomy" id="166011"/>
    <lineage>
        <taxon>Eukaryota</taxon>
        <taxon>Metazoa</taxon>
        <taxon>Ecdysozoa</taxon>
        <taxon>Nematoda</taxon>
        <taxon>Chromadorea</taxon>
        <taxon>Rhabditida</taxon>
        <taxon>Tylenchina</taxon>
        <taxon>Tylenchomorpha</taxon>
        <taxon>Sphaerularioidea</taxon>
        <taxon>Anguinidae</taxon>
        <taxon>Anguininae</taxon>
        <taxon>Ditylenchus</taxon>
    </lineage>
</organism>
<evidence type="ECO:0000256" key="1">
    <source>
        <dbReference type="ARBA" id="ARBA00022741"/>
    </source>
</evidence>